<reference evidence="1" key="1">
    <citation type="submission" date="2015-04" db="EMBL/GenBank/DDBJ databases">
        <title>The genome sequence of the plant pathogenic Rhizarian Plasmodiophora brassicae reveals insights in its biotrophic life cycle and the origin of chitin synthesis.</title>
        <authorList>
            <person name="Schwelm A."/>
            <person name="Fogelqvist J."/>
            <person name="Knaust A."/>
            <person name="Julke S."/>
            <person name="Lilja T."/>
            <person name="Dhandapani V."/>
            <person name="Bonilla-Rosso G."/>
            <person name="Karlsson M."/>
            <person name="Shevchenko A."/>
            <person name="Choi S.R."/>
            <person name="Kim H.G."/>
            <person name="Park J.Y."/>
            <person name="Lim Y.P."/>
            <person name="Ludwig-Muller J."/>
            <person name="Dixelius C."/>
        </authorList>
    </citation>
    <scope>NUCLEOTIDE SEQUENCE</scope>
    <source>
        <tissue evidence="1">Potato root galls</tissue>
    </source>
</reference>
<dbReference type="GO" id="GO:0006357">
    <property type="term" value="P:regulation of transcription by RNA polymerase II"/>
    <property type="evidence" value="ECO:0007669"/>
    <property type="project" value="TreeGrafter"/>
</dbReference>
<dbReference type="InterPro" id="IPR052717">
    <property type="entry name" value="Vacuolar_transposase_reg"/>
</dbReference>
<dbReference type="GO" id="GO:0005634">
    <property type="term" value="C:nucleus"/>
    <property type="evidence" value="ECO:0007669"/>
    <property type="project" value="TreeGrafter"/>
</dbReference>
<name>A0A0H5QNM8_9EUKA</name>
<feature type="non-terminal residue" evidence="1">
    <location>
        <position position="102"/>
    </location>
</feature>
<feature type="non-terminal residue" evidence="1">
    <location>
        <position position="1"/>
    </location>
</feature>
<organism evidence="1">
    <name type="scientific">Spongospora subterranea</name>
    <dbReference type="NCBI Taxonomy" id="70186"/>
    <lineage>
        <taxon>Eukaryota</taxon>
        <taxon>Sar</taxon>
        <taxon>Rhizaria</taxon>
        <taxon>Endomyxa</taxon>
        <taxon>Phytomyxea</taxon>
        <taxon>Plasmodiophorida</taxon>
        <taxon>Plasmodiophoridae</taxon>
        <taxon>Spongospora</taxon>
    </lineage>
</organism>
<dbReference type="PANTHER" id="PTHR46169:SF29">
    <property type="entry name" value="DNA REPLICATION-RELATED ELEMENT FACTOR, ISOFORM A"/>
    <property type="match status" value="1"/>
</dbReference>
<proteinExistence type="predicted"/>
<dbReference type="AlphaFoldDB" id="A0A0H5QNM8"/>
<dbReference type="EMBL" id="HACM01003318">
    <property type="protein sequence ID" value="CRZ03760.1"/>
    <property type="molecule type" value="Transcribed_RNA"/>
</dbReference>
<sequence>TTISRHIDSMAESKRQLLKERLANHFSDDVFAAFTLDLWTDDYRKFFYLSVTVYFVNEVFQLEARTLSVKRFEEQSHTAVLVLSAFRSVLESFMCVDPTRCV</sequence>
<evidence type="ECO:0000313" key="1">
    <source>
        <dbReference type="EMBL" id="CRZ03760.1"/>
    </source>
</evidence>
<protein>
    <submittedName>
        <fullName evidence="1">Uncharacterized protein</fullName>
    </submittedName>
</protein>
<accession>A0A0H5QNM8</accession>
<dbReference type="PANTHER" id="PTHR46169">
    <property type="entry name" value="DNA REPLICATION-RELATED ELEMENT FACTOR, ISOFORM A"/>
    <property type="match status" value="1"/>
</dbReference>